<sequence>MRKNVNVRGNERVVLGEVRTVVVRDMYWTGRVAKITDRALYPYWESMVGDSHSVFVETFQVQAQAWKVAKHVYVAMNPSYPLSLRSPSSVEPVTPHPPSRQRPPSTPILRCHLFTNVGAPSAAVHCSLIFDLHPPSSHRPSSQRPPSTPHLSLTPSIFDLHSKGKKRKKESSIAAPSVNHNLRRVLFTAIGAPSATAPCSLPFTIVATPSVALLLSACCRPPLFL</sequence>
<proteinExistence type="predicted"/>
<feature type="region of interest" description="Disordered" evidence="1">
    <location>
        <begin position="85"/>
        <end position="106"/>
    </location>
</feature>
<protein>
    <submittedName>
        <fullName evidence="2">Uncharacterized protein</fullName>
    </submittedName>
</protein>
<evidence type="ECO:0000256" key="1">
    <source>
        <dbReference type="SAM" id="MobiDB-lite"/>
    </source>
</evidence>
<feature type="region of interest" description="Disordered" evidence="1">
    <location>
        <begin position="136"/>
        <end position="156"/>
    </location>
</feature>
<dbReference type="EMBL" id="JASCZI010091474">
    <property type="protein sequence ID" value="MED6150437.1"/>
    <property type="molecule type" value="Genomic_DNA"/>
</dbReference>
<evidence type="ECO:0000313" key="2">
    <source>
        <dbReference type="EMBL" id="MED6150437.1"/>
    </source>
</evidence>
<accession>A0ABU6TNP6</accession>
<keyword evidence="3" id="KW-1185">Reference proteome</keyword>
<reference evidence="2 3" key="1">
    <citation type="journal article" date="2023" name="Plants (Basel)">
        <title>Bridging the Gap: Combining Genomics and Transcriptomics Approaches to Understand Stylosanthes scabra, an Orphan Legume from the Brazilian Caatinga.</title>
        <authorList>
            <person name="Ferreira-Neto J.R.C."/>
            <person name="da Silva M.D."/>
            <person name="Binneck E."/>
            <person name="de Melo N.F."/>
            <person name="da Silva R.H."/>
            <person name="de Melo A.L.T.M."/>
            <person name="Pandolfi V."/>
            <person name="Bustamante F.O."/>
            <person name="Brasileiro-Vidal A.C."/>
            <person name="Benko-Iseppon A.M."/>
        </authorList>
    </citation>
    <scope>NUCLEOTIDE SEQUENCE [LARGE SCALE GENOMIC DNA]</scope>
    <source>
        <tissue evidence="2">Leaves</tissue>
    </source>
</reference>
<comment type="caution">
    <text evidence="2">The sequence shown here is derived from an EMBL/GenBank/DDBJ whole genome shotgun (WGS) entry which is preliminary data.</text>
</comment>
<organism evidence="2 3">
    <name type="scientific">Stylosanthes scabra</name>
    <dbReference type="NCBI Taxonomy" id="79078"/>
    <lineage>
        <taxon>Eukaryota</taxon>
        <taxon>Viridiplantae</taxon>
        <taxon>Streptophyta</taxon>
        <taxon>Embryophyta</taxon>
        <taxon>Tracheophyta</taxon>
        <taxon>Spermatophyta</taxon>
        <taxon>Magnoliopsida</taxon>
        <taxon>eudicotyledons</taxon>
        <taxon>Gunneridae</taxon>
        <taxon>Pentapetalae</taxon>
        <taxon>rosids</taxon>
        <taxon>fabids</taxon>
        <taxon>Fabales</taxon>
        <taxon>Fabaceae</taxon>
        <taxon>Papilionoideae</taxon>
        <taxon>50 kb inversion clade</taxon>
        <taxon>dalbergioids sensu lato</taxon>
        <taxon>Dalbergieae</taxon>
        <taxon>Pterocarpus clade</taxon>
        <taxon>Stylosanthes</taxon>
    </lineage>
</organism>
<gene>
    <name evidence="2" type="ORF">PIB30_072293</name>
</gene>
<name>A0ABU6TNP6_9FABA</name>
<feature type="compositionally biased region" description="Pro residues" evidence="1">
    <location>
        <begin position="94"/>
        <end position="106"/>
    </location>
</feature>
<evidence type="ECO:0000313" key="3">
    <source>
        <dbReference type="Proteomes" id="UP001341840"/>
    </source>
</evidence>
<dbReference type="Proteomes" id="UP001341840">
    <property type="component" value="Unassembled WGS sequence"/>
</dbReference>